<dbReference type="Pfam" id="PF01535">
    <property type="entry name" value="PPR"/>
    <property type="match status" value="2"/>
</dbReference>
<reference evidence="2 3" key="1">
    <citation type="submission" date="2020-10" db="EMBL/GenBank/DDBJ databases">
        <title>The Coptis chinensis genome and diversification of protoberbering-type alkaloids.</title>
        <authorList>
            <person name="Wang B."/>
            <person name="Shu S."/>
            <person name="Song C."/>
            <person name="Liu Y."/>
        </authorList>
    </citation>
    <scope>NUCLEOTIDE SEQUENCE [LARGE SCALE GENOMIC DNA]</scope>
    <source>
        <strain evidence="2">HL-2020</strain>
        <tissue evidence="2">Leaf</tissue>
    </source>
</reference>
<proteinExistence type="predicted"/>
<dbReference type="OrthoDB" id="185373at2759"/>
<evidence type="ECO:0000313" key="2">
    <source>
        <dbReference type="EMBL" id="KAF9590525.1"/>
    </source>
</evidence>
<dbReference type="AlphaFoldDB" id="A0A835GZL4"/>
<dbReference type="InterPro" id="IPR011990">
    <property type="entry name" value="TPR-like_helical_dom_sf"/>
</dbReference>
<dbReference type="GO" id="GO:0009451">
    <property type="term" value="P:RNA modification"/>
    <property type="evidence" value="ECO:0007669"/>
    <property type="project" value="InterPro"/>
</dbReference>
<comment type="caution">
    <text evidence="2">The sequence shown here is derived from an EMBL/GenBank/DDBJ whole genome shotgun (WGS) entry which is preliminary data.</text>
</comment>
<dbReference type="Proteomes" id="UP000631114">
    <property type="component" value="Unassembled WGS sequence"/>
</dbReference>
<keyword evidence="3" id="KW-1185">Reference proteome</keyword>
<sequence length="90" mass="9802">MTVLWSGPTMINGSTEHGHCKEAIDLVEKSVEGGHETDDVTFIGVLGACSHAGLIDLGFHYFNLMSRKYHINPGKEHYGCMIDLLSVPGD</sequence>
<gene>
    <name evidence="2" type="ORF">IFM89_035734</name>
</gene>
<dbReference type="PANTHER" id="PTHR47926">
    <property type="entry name" value="PENTATRICOPEPTIDE REPEAT-CONTAINING PROTEIN"/>
    <property type="match status" value="1"/>
</dbReference>
<organism evidence="2 3">
    <name type="scientific">Coptis chinensis</name>
    <dbReference type="NCBI Taxonomy" id="261450"/>
    <lineage>
        <taxon>Eukaryota</taxon>
        <taxon>Viridiplantae</taxon>
        <taxon>Streptophyta</taxon>
        <taxon>Embryophyta</taxon>
        <taxon>Tracheophyta</taxon>
        <taxon>Spermatophyta</taxon>
        <taxon>Magnoliopsida</taxon>
        <taxon>Ranunculales</taxon>
        <taxon>Ranunculaceae</taxon>
        <taxon>Coptidoideae</taxon>
        <taxon>Coptis</taxon>
    </lineage>
</organism>
<keyword evidence="1" id="KW-0677">Repeat</keyword>
<evidence type="ECO:0000256" key="1">
    <source>
        <dbReference type="ARBA" id="ARBA00022737"/>
    </source>
</evidence>
<protein>
    <recommendedName>
        <fullName evidence="4">Pentatricopeptide repeat-containing protein</fullName>
    </recommendedName>
</protein>
<dbReference type="GO" id="GO:0003723">
    <property type="term" value="F:RNA binding"/>
    <property type="evidence" value="ECO:0007669"/>
    <property type="project" value="InterPro"/>
</dbReference>
<accession>A0A835GZL4</accession>
<dbReference type="InterPro" id="IPR002885">
    <property type="entry name" value="PPR_rpt"/>
</dbReference>
<evidence type="ECO:0008006" key="4">
    <source>
        <dbReference type="Google" id="ProtNLM"/>
    </source>
</evidence>
<dbReference type="InterPro" id="IPR046960">
    <property type="entry name" value="PPR_At4g14850-like_plant"/>
</dbReference>
<evidence type="ECO:0000313" key="3">
    <source>
        <dbReference type="Proteomes" id="UP000631114"/>
    </source>
</evidence>
<dbReference type="Gene3D" id="1.25.40.10">
    <property type="entry name" value="Tetratricopeptide repeat domain"/>
    <property type="match status" value="1"/>
</dbReference>
<dbReference type="PANTHER" id="PTHR47926:SF533">
    <property type="entry name" value="DYW DOMAIN-CONTAINING PROTEIN"/>
    <property type="match status" value="1"/>
</dbReference>
<dbReference type="EMBL" id="JADFTS010000009">
    <property type="protein sequence ID" value="KAF9590525.1"/>
    <property type="molecule type" value="Genomic_DNA"/>
</dbReference>
<name>A0A835GZL4_9MAGN</name>